<dbReference type="GO" id="GO:0005737">
    <property type="term" value="C:cytoplasm"/>
    <property type="evidence" value="ECO:0007669"/>
    <property type="project" value="InterPro"/>
</dbReference>
<evidence type="ECO:0000256" key="10">
    <source>
        <dbReference type="SAM" id="Coils"/>
    </source>
</evidence>
<dbReference type="SUPFAM" id="SSF55681">
    <property type="entry name" value="Class II aaRS and biotin synthetases"/>
    <property type="match status" value="1"/>
</dbReference>
<evidence type="ECO:0000256" key="9">
    <source>
        <dbReference type="ARBA" id="ARBA00047639"/>
    </source>
</evidence>
<dbReference type="EMBL" id="GG663744">
    <property type="protein sequence ID" value="EEH54213.1"/>
    <property type="molecule type" value="Genomic_DNA"/>
</dbReference>
<dbReference type="InterPro" id="IPR045864">
    <property type="entry name" value="aa-tRNA-synth_II/BPL/LPL"/>
</dbReference>
<evidence type="ECO:0000256" key="2">
    <source>
        <dbReference type="ARBA" id="ARBA00012815"/>
    </source>
</evidence>
<evidence type="ECO:0000256" key="4">
    <source>
        <dbReference type="ARBA" id="ARBA00022741"/>
    </source>
</evidence>
<dbReference type="GO" id="GO:0005524">
    <property type="term" value="F:ATP binding"/>
    <property type="evidence" value="ECO:0007669"/>
    <property type="project" value="UniProtKB-KW"/>
</dbReference>
<feature type="region of interest" description="Disordered" evidence="11">
    <location>
        <begin position="233"/>
        <end position="288"/>
    </location>
</feature>
<feature type="compositionally biased region" description="Acidic residues" evidence="11">
    <location>
        <begin position="17"/>
        <end position="34"/>
    </location>
</feature>
<gene>
    <name evidence="13" type="ORF">MICPUCDRAFT_48335</name>
</gene>
<evidence type="ECO:0000313" key="14">
    <source>
        <dbReference type="Proteomes" id="UP000001876"/>
    </source>
</evidence>
<evidence type="ECO:0000259" key="12">
    <source>
        <dbReference type="PROSITE" id="PS50862"/>
    </source>
</evidence>
<dbReference type="GeneID" id="9687023"/>
<reference evidence="13 14" key="1">
    <citation type="journal article" date="2009" name="Science">
        <title>Green evolution and dynamic adaptations revealed by genomes of the marine picoeukaryotes Micromonas.</title>
        <authorList>
            <person name="Worden A.Z."/>
            <person name="Lee J.H."/>
            <person name="Mock T."/>
            <person name="Rouze P."/>
            <person name="Simmons M.P."/>
            <person name="Aerts A.L."/>
            <person name="Allen A.E."/>
            <person name="Cuvelier M.L."/>
            <person name="Derelle E."/>
            <person name="Everett M.V."/>
            <person name="Foulon E."/>
            <person name="Grimwood J."/>
            <person name="Gundlach H."/>
            <person name="Henrissat B."/>
            <person name="Napoli C."/>
            <person name="McDonald S.M."/>
            <person name="Parker M.S."/>
            <person name="Rombauts S."/>
            <person name="Salamov A."/>
            <person name="Von Dassow P."/>
            <person name="Badger J.H."/>
            <person name="Coutinho P.M."/>
            <person name="Demir E."/>
            <person name="Dubchak I."/>
            <person name="Gentemann C."/>
            <person name="Eikrem W."/>
            <person name="Gready J.E."/>
            <person name="John U."/>
            <person name="Lanier W."/>
            <person name="Lindquist E.A."/>
            <person name="Lucas S."/>
            <person name="Mayer K.F."/>
            <person name="Moreau H."/>
            <person name="Not F."/>
            <person name="Otillar R."/>
            <person name="Panaud O."/>
            <person name="Pangilinan J."/>
            <person name="Paulsen I."/>
            <person name="Piegu B."/>
            <person name="Poliakov A."/>
            <person name="Robbens S."/>
            <person name="Schmutz J."/>
            <person name="Toulza E."/>
            <person name="Wyss T."/>
            <person name="Zelensky A."/>
            <person name="Zhou K."/>
            <person name="Armbrust E.V."/>
            <person name="Bhattacharya D."/>
            <person name="Goodenough U.W."/>
            <person name="Van de Peer Y."/>
            <person name="Grigoriev I.V."/>
        </authorList>
    </citation>
    <scope>NUCLEOTIDE SEQUENCE [LARGE SCALE GENOMIC DNA]</scope>
    <source>
        <strain evidence="13 14">CCMP1545</strain>
    </source>
</reference>
<dbReference type="FunFam" id="3.30.930.10:FF:000054">
    <property type="entry name" value="Histidine--tRNA ligase chloroplastic/mitochondrial"/>
    <property type="match status" value="1"/>
</dbReference>
<comment type="similarity">
    <text evidence="1">Belongs to the class-II aminoacyl-tRNA synthetase family.</text>
</comment>
<evidence type="ECO:0000313" key="13">
    <source>
        <dbReference type="EMBL" id="EEH54213.1"/>
    </source>
</evidence>
<dbReference type="SUPFAM" id="SSF52954">
    <property type="entry name" value="Class II aaRS ABD-related"/>
    <property type="match status" value="1"/>
</dbReference>
<dbReference type="AlphaFoldDB" id="C1N1M3"/>
<dbReference type="Pfam" id="PF13393">
    <property type="entry name" value="tRNA-synt_His"/>
    <property type="match status" value="1"/>
</dbReference>
<sequence length="731" mass="78080">MAATVALRTATKAAPAGDDDASSDGDALDGDDGDGASSDDASSDDFAFRPRSAGGDDEAAAGARGESSETKSGALLEPPSPANAWFAASAQGYQPLASSPSGTVVGYPVRGFVEPAAASTSELMRELQNAEKRAAAAERRAEEAERRAITAVDVAKFAETQAAEALEAAAAAAGECDGVARRLAQTNAALAEQSAKAFLLEGRVRMLEETAAAAQANAAVERAEDYLYRSAAAAPGDEGGKNALRRSNIFGGSTSPTDPPTPPPAEKTEKQLKREAEKRAKKEAEAAKKAAKLEARQIRGASSGAAITVGVVPHPPVDLEPPSGTRDFYPEDMRLQRWLFDKFRAIGDACGFEEYDAPVLERQELYKRKAGEEITSQMYAFVDQEGHEVTLRPEMTPSLARMVLGRAQSHVLPLKWYSVPQCWRFETTQRGRKREHYQWNMDVVGCPSINAEVELLYAICAFFTSIGITSKDIGIKINSRKVMASVLKAMGVSDDAFAPVCVVMDKFDKIGAAATEEELVSTQGLDAATAKKIVSCLQCATVDDLTALCGDGVDTGGVDELKKLFELADAYGFGDWLVFDASVVRGLAYYTGVVFEGFDRAGELRAICGGGRYDRLLSLYGAGAAMKTASLMRAGGAKVDLLLEPKKKVTATFDYANRVGARYIVFVAPAEWEKGEVRVKDLRLGEDVDDALKQVDVAVKDLGRVHDVLDAWALSKEMAARATVSDEKTEN</sequence>
<dbReference type="CDD" id="cd00773">
    <property type="entry name" value="HisRS-like_core"/>
    <property type="match status" value="1"/>
</dbReference>
<accession>C1N1M3</accession>
<keyword evidence="3" id="KW-0436">Ligase</keyword>
<proteinExistence type="inferred from homology"/>
<keyword evidence="6" id="KW-0648">Protein biosynthesis</keyword>
<dbReference type="InterPro" id="IPR004516">
    <property type="entry name" value="HisRS/HisZ"/>
</dbReference>
<keyword evidence="7" id="KW-0030">Aminoacyl-tRNA synthetase</keyword>
<dbReference type="Gene3D" id="3.30.930.10">
    <property type="entry name" value="Bira Bifunctional Protein, Domain 2"/>
    <property type="match status" value="1"/>
</dbReference>
<dbReference type="STRING" id="564608.C1N1M3"/>
<evidence type="ECO:0000256" key="8">
    <source>
        <dbReference type="ARBA" id="ARBA00030619"/>
    </source>
</evidence>
<dbReference type="PANTHER" id="PTHR43707">
    <property type="entry name" value="HISTIDYL-TRNA SYNTHETASE"/>
    <property type="match status" value="1"/>
</dbReference>
<name>C1N1M3_MICPC</name>
<keyword evidence="14" id="KW-1185">Reference proteome</keyword>
<feature type="domain" description="Aminoacyl-transfer RNA synthetases class-II family profile" evidence="12">
    <location>
        <begin position="334"/>
        <end position="454"/>
    </location>
</feature>
<dbReference type="Proteomes" id="UP000001876">
    <property type="component" value="Unassembled WGS sequence"/>
</dbReference>
<evidence type="ECO:0000256" key="1">
    <source>
        <dbReference type="ARBA" id="ARBA00008226"/>
    </source>
</evidence>
<dbReference type="GO" id="GO:0004821">
    <property type="term" value="F:histidine-tRNA ligase activity"/>
    <property type="evidence" value="ECO:0007669"/>
    <property type="project" value="UniProtKB-EC"/>
</dbReference>
<evidence type="ECO:0000256" key="11">
    <source>
        <dbReference type="SAM" id="MobiDB-lite"/>
    </source>
</evidence>
<protein>
    <recommendedName>
        <fullName evidence="2">histidine--tRNA ligase</fullName>
        <ecNumber evidence="2">6.1.1.21</ecNumber>
    </recommendedName>
    <alternativeName>
        <fullName evidence="8">Histidyl-tRNA synthetase</fullName>
    </alternativeName>
</protein>
<organism evidence="14">
    <name type="scientific">Micromonas pusilla (strain CCMP1545)</name>
    <name type="common">Picoplanktonic green alga</name>
    <dbReference type="NCBI Taxonomy" id="564608"/>
    <lineage>
        <taxon>Eukaryota</taxon>
        <taxon>Viridiplantae</taxon>
        <taxon>Chlorophyta</taxon>
        <taxon>Mamiellophyceae</taxon>
        <taxon>Mamiellales</taxon>
        <taxon>Mamiellaceae</taxon>
        <taxon>Micromonas</taxon>
    </lineage>
</organism>
<dbReference type="PANTHER" id="PTHR43707:SF1">
    <property type="entry name" value="HISTIDINE--TRNA LIGASE, MITOCHONDRIAL-RELATED"/>
    <property type="match status" value="1"/>
</dbReference>
<dbReference type="GO" id="GO:0006427">
    <property type="term" value="P:histidyl-tRNA aminoacylation"/>
    <property type="evidence" value="ECO:0007669"/>
    <property type="project" value="TreeGrafter"/>
</dbReference>
<evidence type="ECO:0000256" key="7">
    <source>
        <dbReference type="ARBA" id="ARBA00023146"/>
    </source>
</evidence>
<dbReference type="PROSITE" id="PS50862">
    <property type="entry name" value="AA_TRNA_LIGASE_II"/>
    <property type="match status" value="1"/>
</dbReference>
<feature type="region of interest" description="Disordered" evidence="11">
    <location>
        <begin position="1"/>
        <end position="81"/>
    </location>
</feature>
<feature type="coiled-coil region" evidence="10">
    <location>
        <begin position="120"/>
        <end position="154"/>
    </location>
</feature>
<dbReference type="RefSeq" id="XP_003061583.1">
    <property type="nucleotide sequence ID" value="XM_003061537.1"/>
</dbReference>
<dbReference type="KEGG" id="mpp:MICPUCDRAFT_48335"/>
<dbReference type="eggNOG" id="KOG1936">
    <property type="taxonomic scope" value="Eukaryota"/>
</dbReference>
<evidence type="ECO:0000256" key="5">
    <source>
        <dbReference type="ARBA" id="ARBA00022840"/>
    </source>
</evidence>
<dbReference type="EC" id="6.1.1.21" evidence="2"/>
<evidence type="ECO:0000256" key="3">
    <source>
        <dbReference type="ARBA" id="ARBA00022598"/>
    </source>
</evidence>
<evidence type="ECO:0000256" key="6">
    <source>
        <dbReference type="ARBA" id="ARBA00022917"/>
    </source>
</evidence>
<keyword evidence="5" id="KW-0067">ATP-binding</keyword>
<comment type="catalytic activity">
    <reaction evidence="9">
        <text>tRNA(His) + L-histidine + ATP = L-histidyl-tRNA(His) + AMP + diphosphate + H(+)</text>
        <dbReference type="Rhea" id="RHEA:17313"/>
        <dbReference type="Rhea" id="RHEA-COMP:9665"/>
        <dbReference type="Rhea" id="RHEA-COMP:9689"/>
        <dbReference type="ChEBI" id="CHEBI:15378"/>
        <dbReference type="ChEBI" id="CHEBI:30616"/>
        <dbReference type="ChEBI" id="CHEBI:33019"/>
        <dbReference type="ChEBI" id="CHEBI:57595"/>
        <dbReference type="ChEBI" id="CHEBI:78442"/>
        <dbReference type="ChEBI" id="CHEBI:78527"/>
        <dbReference type="ChEBI" id="CHEBI:456215"/>
        <dbReference type="EC" id="6.1.1.21"/>
    </reaction>
</comment>
<keyword evidence="4" id="KW-0547">Nucleotide-binding</keyword>
<dbReference type="OrthoDB" id="1906957at2759"/>
<dbReference type="InterPro" id="IPR041715">
    <property type="entry name" value="HisRS-like_core"/>
</dbReference>
<feature type="compositionally biased region" description="Basic and acidic residues" evidence="11">
    <location>
        <begin position="266"/>
        <end position="288"/>
    </location>
</feature>
<keyword evidence="10" id="KW-0175">Coiled coil</keyword>
<dbReference type="InterPro" id="IPR006195">
    <property type="entry name" value="aa-tRNA-synth_II"/>
</dbReference>